<proteinExistence type="inferred from homology"/>
<protein>
    <submittedName>
        <fullName evidence="9">Biopolymer transporter ExbD</fullName>
    </submittedName>
</protein>
<keyword evidence="7" id="KW-0813">Transport</keyword>
<keyword evidence="7" id="KW-0653">Protein transport</keyword>
<keyword evidence="3" id="KW-1003">Cell membrane</keyword>
<comment type="caution">
    <text evidence="9">The sequence shown here is derived from an EMBL/GenBank/DDBJ whole genome shotgun (WGS) entry which is preliminary data.</text>
</comment>
<keyword evidence="5 8" id="KW-1133">Transmembrane helix</keyword>
<evidence type="ECO:0000256" key="5">
    <source>
        <dbReference type="ARBA" id="ARBA00022989"/>
    </source>
</evidence>
<evidence type="ECO:0000256" key="6">
    <source>
        <dbReference type="ARBA" id="ARBA00023136"/>
    </source>
</evidence>
<organism evidence="9 10">
    <name type="scientific">Fibrella forsythiae</name>
    <dbReference type="NCBI Taxonomy" id="2817061"/>
    <lineage>
        <taxon>Bacteria</taxon>
        <taxon>Pseudomonadati</taxon>
        <taxon>Bacteroidota</taxon>
        <taxon>Cytophagia</taxon>
        <taxon>Cytophagales</taxon>
        <taxon>Spirosomataceae</taxon>
        <taxon>Fibrella</taxon>
    </lineage>
</organism>
<comment type="similarity">
    <text evidence="2 7">Belongs to the ExbD/TolR family.</text>
</comment>
<accession>A0ABS3JEG3</accession>
<dbReference type="RefSeq" id="WP_207328361.1">
    <property type="nucleotide sequence ID" value="NZ_JAFMYW010000002.1"/>
</dbReference>
<dbReference type="Pfam" id="PF02472">
    <property type="entry name" value="ExbD"/>
    <property type="match status" value="1"/>
</dbReference>
<evidence type="ECO:0000313" key="9">
    <source>
        <dbReference type="EMBL" id="MBO0948386.1"/>
    </source>
</evidence>
<name>A0ABS3JEG3_9BACT</name>
<dbReference type="Proteomes" id="UP000664628">
    <property type="component" value="Unassembled WGS sequence"/>
</dbReference>
<evidence type="ECO:0000256" key="7">
    <source>
        <dbReference type="RuleBase" id="RU003879"/>
    </source>
</evidence>
<feature type="transmembrane region" description="Helical" evidence="8">
    <location>
        <begin position="12"/>
        <end position="32"/>
    </location>
</feature>
<dbReference type="InterPro" id="IPR003400">
    <property type="entry name" value="ExbD"/>
</dbReference>
<keyword evidence="10" id="KW-1185">Reference proteome</keyword>
<keyword evidence="4 7" id="KW-0812">Transmembrane</keyword>
<evidence type="ECO:0000256" key="4">
    <source>
        <dbReference type="ARBA" id="ARBA00022692"/>
    </source>
</evidence>
<keyword evidence="6 8" id="KW-0472">Membrane</keyword>
<evidence type="ECO:0000256" key="1">
    <source>
        <dbReference type="ARBA" id="ARBA00004162"/>
    </source>
</evidence>
<reference evidence="9 10" key="1">
    <citation type="submission" date="2021-03" db="EMBL/GenBank/DDBJ databases">
        <title>Fibrella sp. HMF5405 genome sequencing and assembly.</title>
        <authorList>
            <person name="Kang H."/>
            <person name="Kim H."/>
            <person name="Bae S."/>
            <person name="Joh K."/>
        </authorList>
    </citation>
    <scope>NUCLEOTIDE SEQUENCE [LARGE SCALE GENOMIC DNA]</scope>
    <source>
        <strain evidence="9 10">HMF5405</strain>
    </source>
</reference>
<evidence type="ECO:0000256" key="2">
    <source>
        <dbReference type="ARBA" id="ARBA00005811"/>
    </source>
</evidence>
<gene>
    <name evidence="9" type="ORF">J2I46_07345</name>
</gene>
<evidence type="ECO:0000256" key="8">
    <source>
        <dbReference type="SAM" id="Phobius"/>
    </source>
</evidence>
<sequence length="179" mass="20395">MRRTRHTRQLPRADMTPLVNIALLLIVFFVWVKQLQRPVVVPVHVSLKGKYDAYEPVNATLFLLDHNRIGVLTYLPDGSSAEFQEVDYSVDGLRSKLTNITLAKGAIVSIAPMGQSTCKNLVDVLNEVKLNGRITYELNYKLSLDDEHMISSYQQLKKRLNHKPILLKLPIYPEQIIDA</sequence>
<comment type="subcellular location">
    <subcellularLocation>
        <location evidence="1">Cell membrane</location>
        <topology evidence="1">Single-pass membrane protein</topology>
    </subcellularLocation>
    <subcellularLocation>
        <location evidence="7">Cell membrane</location>
        <topology evidence="7">Single-pass type II membrane protein</topology>
    </subcellularLocation>
</comment>
<evidence type="ECO:0000313" key="10">
    <source>
        <dbReference type="Proteomes" id="UP000664628"/>
    </source>
</evidence>
<dbReference type="EMBL" id="JAFMYW010000002">
    <property type="protein sequence ID" value="MBO0948386.1"/>
    <property type="molecule type" value="Genomic_DNA"/>
</dbReference>
<evidence type="ECO:0000256" key="3">
    <source>
        <dbReference type="ARBA" id="ARBA00022475"/>
    </source>
</evidence>